<protein>
    <submittedName>
        <fullName evidence="2">Putative transglutaminase-like cysteine proteinase</fullName>
    </submittedName>
</protein>
<feature type="chain" id="PRO_5031313843" evidence="1">
    <location>
        <begin position="24"/>
        <end position="205"/>
    </location>
</feature>
<reference evidence="2 3" key="1">
    <citation type="submission" date="2020-08" db="EMBL/GenBank/DDBJ databases">
        <title>Genomic Encyclopedia of Type Strains, Phase IV (KMG-IV): sequencing the most valuable type-strain genomes for metagenomic binning, comparative biology and taxonomic classification.</title>
        <authorList>
            <person name="Goeker M."/>
        </authorList>
    </citation>
    <scope>NUCLEOTIDE SEQUENCE [LARGE SCALE GENOMIC DNA]</scope>
    <source>
        <strain evidence="2 3">DSM 29514</strain>
    </source>
</reference>
<dbReference type="RefSeq" id="WP_062555092.1">
    <property type="nucleotide sequence ID" value="NZ_CP049250.1"/>
</dbReference>
<dbReference type="Pfam" id="PF06035">
    <property type="entry name" value="Peptidase_C93"/>
    <property type="match status" value="1"/>
</dbReference>
<accession>A0A7W6LHU2</accession>
<dbReference type="InterPro" id="IPR010319">
    <property type="entry name" value="Transglutaminase-like_Cys_pept"/>
</dbReference>
<dbReference type="PANTHER" id="PTHR39327:SF1">
    <property type="entry name" value="BLR5470 PROTEIN"/>
    <property type="match status" value="1"/>
</dbReference>
<dbReference type="EMBL" id="JACIEC010000001">
    <property type="protein sequence ID" value="MBB4143573.1"/>
    <property type="molecule type" value="Genomic_DNA"/>
</dbReference>
<name>A0A7W6LHU2_9HYPH</name>
<feature type="signal peptide" evidence="1">
    <location>
        <begin position="1"/>
        <end position="23"/>
    </location>
</feature>
<gene>
    <name evidence="2" type="ORF">GGQ72_002072</name>
</gene>
<sequence>MMYAQKARQLAVILATVLVSASAAVPAPRTSSAQMIVGGITSQPIGHYEFCQRLPAECDQRFASTPAPKVTEYGWEMIQQINFSVNHRIEARTDMEVYGREEYWAYPVTAGDCEDYALQKRKELKDKGFSLADLLITVVRKPDGEGHAVLTVRTSEGDFVLDNLSDEVKLWSDTPYTFLKRQASFNTGRWVSIEDGREVVVGALR</sequence>
<organism evidence="2 3">
    <name type="scientific">Rhizobium rhizoryzae</name>
    <dbReference type="NCBI Taxonomy" id="451876"/>
    <lineage>
        <taxon>Bacteria</taxon>
        <taxon>Pseudomonadati</taxon>
        <taxon>Pseudomonadota</taxon>
        <taxon>Alphaproteobacteria</taxon>
        <taxon>Hyphomicrobiales</taxon>
        <taxon>Rhizobiaceae</taxon>
        <taxon>Rhizobium/Agrobacterium group</taxon>
        <taxon>Rhizobium</taxon>
    </lineage>
</organism>
<keyword evidence="1" id="KW-0732">Signal</keyword>
<comment type="caution">
    <text evidence="2">The sequence shown here is derived from an EMBL/GenBank/DDBJ whole genome shotgun (WGS) entry which is preliminary data.</text>
</comment>
<evidence type="ECO:0000313" key="2">
    <source>
        <dbReference type="EMBL" id="MBB4143573.1"/>
    </source>
</evidence>
<proteinExistence type="predicted"/>
<keyword evidence="3" id="KW-1185">Reference proteome</keyword>
<dbReference type="Proteomes" id="UP000519897">
    <property type="component" value="Unassembled WGS sequence"/>
</dbReference>
<dbReference type="PANTHER" id="PTHR39327">
    <property type="match status" value="1"/>
</dbReference>
<evidence type="ECO:0000256" key="1">
    <source>
        <dbReference type="SAM" id="SignalP"/>
    </source>
</evidence>
<dbReference type="Gene3D" id="3.10.620.30">
    <property type="match status" value="1"/>
</dbReference>
<evidence type="ECO:0000313" key="3">
    <source>
        <dbReference type="Proteomes" id="UP000519897"/>
    </source>
</evidence>
<dbReference type="AlphaFoldDB" id="A0A7W6LHU2"/>